<proteinExistence type="inferred from homology"/>
<dbReference type="InterPro" id="IPR000182">
    <property type="entry name" value="GNAT_dom"/>
</dbReference>
<accession>A0A0F4Z9X0</accession>
<protein>
    <recommendedName>
        <fullName evidence="4">N-acetyltransferase domain-containing protein</fullName>
    </recommendedName>
</protein>
<evidence type="ECO:0000256" key="1">
    <source>
        <dbReference type="ARBA" id="ARBA00009342"/>
    </source>
</evidence>
<dbReference type="OrthoDB" id="5043642at2759"/>
<keyword evidence="6" id="KW-1185">Reference proteome</keyword>
<keyword evidence="3" id="KW-0012">Acyltransferase</keyword>
<sequence length="244" mass="26418">MKLNKDTAVSTPQVLLVPYEPRHVPLYHEWMQDPAIQEATASEPLSLREEFENQESWRASADKLTFILCAPLSDAGAAVAAGTADAAPRMRGDINLFLTEAVLSDDDDEGFTAPGSGSCCAGGHAHAHCADEDRLFTAEIDVMVARAADQGQGLGTAAVRALLEYVRRHEAGIVREAAGGTGVGKIIAVEARIKEGNVRSRRVFARLGFVQRGGVNYFGEIKMVSDAGWRDVAVDGWREMEYTR</sequence>
<dbReference type="EMBL" id="LAEV01001793">
    <property type="protein sequence ID" value="KKA27294.1"/>
    <property type="molecule type" value="Genomic_DNA"/>
</dbReference>
<dbReference type="InterPro" id="IPR016181">
    <property type="entry name" value="Acyl_CoA_acyltransferase"/>
</dbReference>
<reference evidence="5 6" key="1">
    <citation type="submission" date="2015-03" db="EMBL/GenBank/DDBJ databases">
        <authorList>
            <person name="Radwan O."/>
            <person name="Al-Naeli F.A."/>
            <person name="Rendon G.A."/>
            <person name="Fields C."/>
        </authorList>
    </citation>
    <scope>NUCLEOTIDE SEQUENCE [LARGE SCALE GENOMIC DNA]</scope>
    <source>
        <strain evidence="5">CR-DP1</strain>
    </source>
</reference>
<dbReference type="AlphaFoldDB" id="A0A0F4Z9X0"/>
<dbReference type="Proteomes" id="UP000033483">
    <property type="component" value="Unassembled WGS sequence"/>
</dbReference>
<evidence type="ECO:0000313" key="6">
    <source>
        <dbReference type="Proteomes" id="UP000033483"/>
    </source>
</evidence>
<dbReference type="PANTHER" id="PTHR13256">
    <property type="entry name" value="N-ACETYLTRANSFERASE 9"/>
    <property type="match status" value="1"/>
</dbReference>
<organism evidence="5 6">
    <name type="scientific">Thielaviopsis punctulata</name>
    <dbReference type="NCBI Taxonomy" id="72032"/>
    <lineage>
        <taxon>Eukaryota</taxon>
        <taxon>Fungi</taxon>
        <taxon>Dikarya</taxon>
        <taxon>Ascomycota</taxon>
        <taxon>Pezizomycotina</taxon>
        <taxon>Sordariomycetes</taxon>
        <taxon>Hypocreomycetidae</taxon>
        <taxon>Microascales</taxon>
        <taxon>Ceratocystidaceae</taxon>
        <taxon>Thielaviopsis</taxon>
    </lineage>
</organism>
<evidence type="ECO:0000313" key="5">
    <source>
        <dbReference type="EMBL" id="KKA27294.1"/>
    </source>
</evidence>
<comment type="caution">
    <text evidence="5">The sequence shown here is derived from an EMBL/GenBank/DDBJ whole genome shotgun (WGS) entry which is preliminary data.</text>
</comment>
<dbReference type="PROSITE" id="PS51186">
    <property type="entry name" value="GNAT"/>
    <property type="match status" value="1"/>
</dbReference>
<feature type="domain" description="N-acetyltransferase" evidence="4">
    <location>
        <begin position="77"/>
        <end position="228"/>
    </location>
</feature>
<dbReference type="SUPFAM" id="SSF55729">
    <property type="entry name" value="Acyl-CoA N-acyltransferases (Nat)"/>
    <property type="match status" value="1"/>
</dbReference>
<name>A0A0F4Z9X0_9PEZI</name>
<dbReference type="InterPro" id="IPR039135">
    <property type="entry name" value="NAT9-like"/>
</dbReference>
<gene>
    <name evidence="5" type="ORF">TD95_003135</name>
</gene>
<comment type="similarity">
    <text evidence="1">Belongs to the acetyltransferase family. GNAT subfamily.</text>
</comment>
<evidence type="ECO:0000256" key="2">
    <source>
        <dbReference type="ARBA" id="ARBA00022679"/>
    </source>
</evidence>
<keyword evidence="2" id="KW-0808">Transferase</keyword>
<evidence type="ECO:0000259" key="4">
    <source>
        <dbReference type="PROSITE" id="PS51186"/>
    </source>
</evidence>
<dbReference type="GO" id="GO:0008080">
    <property type="term" value="F:N-acetyltransferase activity"/>
    <property type="evidence" value="ECO:0007669"/>
    <property type="project" value="InterPro"/>
</dbReference>
<dbReference type="Gene3D" id="3.40.630.30">
    <property type="match status" value="1"/>
</dbReference>
<evidence type="ECO:0000256" key="3">
    <source>
        <dbReference type="ARBA" id="ARBA00023315"/>
    </source>
</evidence>
<dbReference type="PANTHER" id="PTHR13256:SF16">
    <property type="entry name" value="ALPHA_BETA-TUBULIN-N-ACETYLTRANSFERASE 9"/>
    <property type="match status" value="1"/>
</dbReference>
<dbReference type="Pfam" id="PF13302">
    <property type="entry name" value="Acetyltransf_3"/>
    <property type="match status" value="1"/>
</dbReference>